<keyword evidence="2" id="KW-1003">Cell membrane</keyword>
<keyword evidence="4 6" id="KW-1133">Transmembrane helix</keyword>
<keyword evidence="5 6" id="KW-0472">Membrane</keyword>
<evidence type="ECO:0000256" key="5">
    <source>
        <dbReference type="ARBA" id="ARBA00023136"/>
    </source>
</evidence>
<dbReference type="AlphaFoldDB" id="A0AB38X747"/>
<name>A0AB38X747_LEVBR</name>
<dbReference type="RefSeq" id="WP_225350402.1">
    <property type="nucleotide sequence ID" value="NZ_CABMJF010000001.1"/>
</dbReference>
<feature type="transmembrane region" description="Helical" evidence="6">
    <location>
        <begin position="112"/>
        <end position="135"/>
    </location>
</feature>
<keyword evidence="3 6" id="KW-0812">Transmembrane</keyword>
<dbReference type="InterPro" id="IPR036259">
    <property type="entry name" value="MFS_trans_sf"/>
</dbReference>
<reference evidence="7" key="1">
    <citation type="submission" date="2022-11" db="EMBL/GenBank/DDBJ databases">
        <title>Whole genome sequence of Levilactobacillus brevis SMB091.</title>
        <authorList>
            <person name="Kim J.-M."/>
            <person name="Kim O.-C."/>
            <person name="Choi Y.H."/>
            <person name="Han N.S."/>
            <person name="Hurh B."/>
        </authorList>
    </citation>
    <scope>NUCLEOTIDE SEQUENCE</scope>
    <source>
        <strain evidence="7">SMB091</strain>
    </source>
</reference>
<accession>A0AB38X747</accession>
<feature type="transmembrane region" description="Helical" evidence="6">
    <location>
        <begin position="141"/>
        <end position="161"/>
    </location>
</feature>
<dbReference type="Proteomes" id="UP001164768">
    <property type="component" value="Chromosome"/>
</dbReference>
<comment type="subcellular location">
    <subcellularLocation>
        <location evidence="1">Cell membrane</location>
        <topology evidence="1">Multi-pass membrane protein</topology>
    </subcellularLocation>
</comment>
<sequence length="169" mass="18641">MMYAAFKLVLPYDVQHIYGGQSARYSYLLIAMAVGGILGGLRLTLAKRLPRHQQNYGDLGLLAGMLLLAGAFPNYWMLLGSSVVIGFCYTCFDIRALTITQELTDPAYLGRMFGLLFLAMDAFQPLGSFIFGFVTDELGNATLLLVGSCFLIGLVGIYQGYQRLARRSR</sequence>
<feature type="transmembrane region" description="Helical" evidence="6">
    <location>
        <begin position="25"/>
        <end position="44"/>
    </location>
</feature>
<feature type="transmembrane region" description="Helical" evidence="6">
    <location>
        <begin position="56"/>
        <end position="76"/>
    </location>
</feature>
<evidence type="ECO:0000256" key="1">
    <source>
        <dbReference type="ARBA" id="ARBA00004651"/>
    </source>
</evidence>
<dbReference type="EMBL" id="CP113117">
    <property type="protein sequence ID" value="WAD02534.1"/>
    <property type="molecule type" value="Genomic_DNA"/>
</dbReference>
<protein>
    <submittedName>
        <fullName evidence="7">Uncharacterized protein</fullName>
    </submittedName>
</protein>
<evidence type="ECO:0000256" key="6">
    <source>
        <dbReference type="SAM" id="Phobius"/>
    </source>
</evidence>
<dbReference type="GO" id="GO:0005886">
    <property type="term" value="C:plasma membrane"/>
    <property type="evidence" value="ECO:0007669"/>
    <property type="project" value="UniProtKB-SubCell"/>
</dbReference>
<dbReference type="SUPFAM" id="SSF103473">
    <property type="entry name" value="MFS general substrate transporter"/>
    <property type="match status" value="1"/>
</dbReference>
<evidence type="ECO:0000256" key="2">
    <source>
        <dbReference type="ARBA" id="ARBA00022475"/>
    </source>
</evidence>
<organism evidence="7 8">
    <name type="scientific">Levilactobacillus brevis</name>
    <name type="common">Lactobacillus brevis</name>
    <dbReference type="NCBI Taxonomy" id="1580"/>
    <lineage>
        <taxon>Bacteria</taxon>
        <taxon>Bacillati</taxon>
        <taxon>Bacillota</taxon>
        <taxon>Bacilli</taxon>
        <taxon>Lactobacillales</taxon>
        <taxon>Lactobacillaceae</taxon>
        <taxon>Levilactobacillus</taxon>
    </lineage>
</organism>
<evidence type="ECO:0000256" key="3">
    <source>
        <dbReference type="ARBA" id="ARBA00022692"/>
    </source>
</evidence>
<evidence type="ECO:0000313" key="8">
    <source>
        <dbReference type="Proteomes" id="UP001164768"/>
    </source>
</evidence>
<gene>
    <name evidence="7" type="ORF">ORR04_04985</name>
</gene>
<proteinExistence type="predicted"/>
<evidence type="ECO:0000256" key="4">
    <source>
        <dbReference type="ARBA" id="ARBA00022989"/>
    </source>
</evidence>
<dbReference type="PANTHER" id="PTHR23513">
    <property type="entry name" value="INTEGRAL MEMBRANE EFFLUX PROTEIN-RELATED"/>
    <property type="match status" value="1"/>
</dbReference>
<evidence type="ECO:0000313" key="7">
    <source>
        <dbReference type="EMBL" id="WAD02534.1"/>
    </source>
</evidence>
<dbReference type="PANTHER" id="PTHR23513:SF6">
    <property type="entry name" value="MAJOR FACILITATOR SUPERFAMILY ASSOCIATED DOMAIN-CONTAINING PROTEIN"/>
    <property type="match status" value="1"/>
</dbReference>
<dbReference type="Gene3D" id="1.20.1250.20">
    <property type="entry name" value="MFS general substrate transporter like domains"/>
    <property type="match status" value="1"/>
</dbReference>